<gene>
    <name evidence="2" type="ORF">K7432_015383</name>
</gene>
<organism evidence="2 3">
    <name type="scientific">Basidiobolus ranarum</name>
    <dbReference type="NCBI Taxonomy" id="34480"/>
    <lineage>
        <taxon>Eukaryota</taxon>
        <taxon>Fungi</taxon>
        <taxon>Fungi incertae sedis</taxon>
        <taxon>Zoopagomycota</taxon>
        <taxon>Entomophthoromycotina</taxon>
        <taxon>Basidiobolomycetes</taxon>
        <taxon>Basidiobolales</taxon>
        <taxon>Basidiobolaceae</taxon>
        <taxon>Basidiobolus</taxon>
    </lineage>
</organism>
<keyword evidence="1" id="KW-0812">Transmembrane</keyword>
<accession>A0ABR2WG89</accession>
<evidence type="ECO:0000313" key="3">
    <source>
        <dbReference type="Proteomes" id="UP001479436"/>
    </source>
</evidence>
<keyword evidence="3" id="KW-1185">Reference proteome</keyword>
<dbReference type="Gene3D" id="3.90.226.10">
    <property type="entry name" value="2-enoyl-CoA Hydratase, Chain A, domain 1"/>
    <property type="match status" value="1"/>
</dbReference>
<dbReference type="PANTHER" id="PTHR37049">
    <property type="entry name" value="PEPTIDASE S41 FAMILY PROTEIN"/>
    <property type="match status" value="1"/>
</dbReference>
<proteinExistence type="predicted"/>
<dbReference type="PANTHER" id="PTHR37049:SF4">
    <property type="entry name" value="RHODANESE DOMAIN-CONTAINING PROTEIN"/>
    <property type="match status" value="1"/>
</dbReference>
<evidence type="ECO:0000256" key="1">
    <source>
        <dbReference type="SAM" id="Phobius"/>
    </source>
</evidence>
<sequence>MILQSHAPCTRFEIHLRKIRCIDLSEHSQKSTLIFHPEKRAYINGIENATSKLTRLLYVTIISSNRRCVLMMYSFLCICLALSVNFIQSVPVISSFQDTQPIDYCAQVATGRNVGYVHYDLVVKCMSSFPFIPSQRVQTLDTLRKTLDFYVFDEAVSTGPRINLFQELNQIEIKNYTTEREFQEDLIQLFTSVYDGHLVYKPTCYSTFIFRQPFSLVSVVENNVQKVKITKQLLTDETSSYLFSSISGLDLNYYAGSEVLKIDGLEPMEAIIKFANENIYNGKVPSVRINQALARVIFGKDTYGLIPGDFAFRTVTPPKNYIEFTVASPNTNQPISIKVPWLATINNWPATFTDSASYRQLFCELSTQPTMPVTDESKDLTVSNLQAISPSDNTRRLMNPIKFSTSNGTQVKFYTSGNGVGTIAIASENFNTYYDALDFFNALKEGFQQFQSLGVQKIILDLSDNYGGNICAGYQLINFLFPGSHFYPTNVRSTNLARALASKASLQNEGGRVWLPQTKTDFSDGEMYKNSSWIDDESARFSRTFSDYCSYEFDLVNSIGIPIYESQNMVVVTNGLCVSTCAVIARYLTEIHNVESVFVGGLTNATSSMVGSTGGQVYSLSNLIQTIKSLELEDHVDTPKPLVFQGDLNFPIRQIVSFENLSQPLEFTLSLPKKYLSFSEESVYSKDLIWKDVMTLLSW</sequence>
<name>A0ABR2WG89_9FUNG</name>
<reference evidence="2 3" key="1">
    <citation type="submission" date="2023-04" db="EMBL/GenBank/DDBJ databases">
        <title>Genome of Basidiobolus ranarum AG-B5.</title>
        <authorList>
            <person name="Stajich J.E."/>
            <person name="Carter-House D."/>
            <person name="Gryganskyi A."/>
        </authorList>
    </citation>
    <scope>NUCLEOTIDE SEQUENCE [LARGE SCALE GENOMIC DNA]</scope>
    <source>
        <strain evidence="2 3">AG-B5</strain>
    </source>
</reference>
<dbReference type="InterPro" id="IPR052766">
    <property type="entry name" value="S41A_metabolite_peptidase"/>
</dbReference>
<evidence type="ECO:0000313" key="2">
    <source>
        <dbReference type="EMBL" id="KAK9760509.1"/>
    </source>
</evidence>
<dbReference type="Proteomes" id="UP001479436">
    <property type="component" value="Unassembled WGS sequence"/>
</dbReference>
<comment type="caution">
    <text evidence="2">The sequence shown here is derived from an EMBL/GenBank/DDBJ whole genome shotgun (WGS) entry which is preliminary data.</text>
</comment>
<protein>
    <recommendedName>
        <fullName evidence="4">Tail specific protease domain-containing protein</fullName>
    </recommendedName>
</protein>
<dbReference type="EMBL" id="JASJQH010002068">
    <property type="protein sequence ID" value="KAK9760509.1"/>
    <property type="molecule type" value="Genomic_DNA"/>
</dbReference>
<feature type="transmembrane region" description="Helical" evidence="1">
    <location>
        <begin position="68"/>
        <end position="87"/>
    </location>
</feature>
<dbReference type="SUPFAM" id="SSF52096">
    <property type="entry name" value="ClpP/crotonase"/>
    <property type="match status" value="1"/>
</dbReference>
<evidence type="ECO:0008006" key="4">
    <source>
        <dbReference type="Google" id="ProtNLM"/>
    </source>
</evidence>
<dbReference type="InterPro" id="IPR029045">
    <property type="entry name" value="ClpP/crotonase-like_dom_sf"/>
</dbReference>
<keyword evidence="1" id="KW-0472">Membrane</keyword>
<keyword evidence="1" id="KW-1133">Transmembrane helix</keyword>